<feature type="transmembrane region" description="Helical" evidence="11">
    <location>
        <begin position="63"/>
        <end position="81"/>
    </location>
</feature>
<dbReference type="CDD" id="cd07340">
    <property type="entry name" value="M48B_Htpx_like"/>
    <property type="match status" value="1"/>
</dbReference>
<dbReference type="GO" id="GO:0006508">
    <property type="term" value="P:proteolysis"/>
    <property type="evidence" value="ECO:0007669"/>
    <property type="project" value="UniProtKB-KW"/>
</dbReference>
<comment type="cofactor">
    <cofactor evidence="1">
        <name>Zn(2+)</name>
        <dbReference type="ChEBI" id="CHEBI:29105"/>
    </cofactor>
</comment>
<evidence type="ECO:0000256" key="2">
    <source>
        <dbReference type="ARBA" id="ARBA00022475"/>
    </source>
</evidence>
<accession>A0A6C2UMT6</accession>
<evidence type="ECO:0000256" key="5">
    <source>
        <dbReference type="ARBA" id="ARBA00022723"/>
    </source>
</evidence>
<dbReference type="AlphaFoldDB" id="A0A6C2UMT6"/>
<keyword evidence="6" id="KW-0378">Hydrolase</keyword>
<gene>
    <name evidence="13" type="primary">htpX_2</name>
    <name evidence="13" type="ORF">SCARR_03676</name>
</gene>
<evidence type="ECO:0000256" key="8">
    <source>
        <dbReference type="ARBA" id="ARBA00022989"/>
    </source>
</evidence>
<evidence type="ECO:0000256" key="3">
    <source>
        <dbReference type="ARBA" id="ARBA00022670"/>
    </source>
</evidence>
<organism evidence="13 14">
    <name type="scientific">Pontiella sulfatireligans</name>
    <dbReference type="NCBI Taxonomy" id="2750658"/>
    <lineage>
        <taxon>Bacteria</taxon>
        <taxon>Pseudomonadati</taxon>
        <taxon>Kiritimatiellota</taxon>
        <taxon>Kiritimatiellia</taxon>
        <taxon>Kiritimatiellales</taxon>
        <taxon>Pontiellaceae</taxon>
        <taxon>Pontiella</taxon>
    </lineage>
</organism>
<feature type="domain" description="Peptidase M48" evidence="12">
    <location>
        <begin position="113"/>
        <end position="333"/>
    </location>
</feature>
<dbReference type="Pfam" id="PF01435">
    <property type="entry name" value="Peptidase_M48"/>
    <property type="match status" value="1"/>
</dbReference>
<evidence type="ECO:0000313" key="13">
    <source>
        <dbReference type="EMBL" id="VGO21602.1"/>
    </source>
</evidence>
<keyword evidence="7" id="KW-0862">Zinc</keyword>
<evidence type="ECO:0000256" key="7">
    <source>
        <dbReference type="ARBA" id="ARBA00022833"/>
    </source>
</evidence>
<dbReference type="InterPro" id="IPR001915">
    <property type="entry name" value="Peptidase_M48"/>
</dbReference>
<keyword evidence="8 11" id="KW-1133">Transmembrane helix</keyword>
<keyword evidence="10 11" id="KW-0472">Membrane</keyword>
<dbReference type="GO" id="GO:0046872">
    <property type="term" value="F:metal ion binding"/>
    <property type="evidence" value="ECO:0007669"/>
    <property type="project" value="UniProtKB-KW"/>
</dbReference>
<dbReference type="Proteomes" id="UP000346198">
    <property type="component" value="Unassembled WGS sequence"/>
</dbReference>
<proteinExistence type="predicted"/>
<keyword evidence="4 11" id="KW-0812">Transmembrane</keyword>
<feature type="transmembrane region" description="Helical" evidence="11">
    <location>
        <begin position="20"/>
        <end position="43"/>
    </location>
</feature>
<evidence type="ECO:0000313" key="14">
    <source>
        <dbReference type="Proteomes" id="UP000346198"/>
    </source>
</evidence>
<evidence type="ECO:0000259" key="12">
    <source>
        <dbReference type="Pfam" id="PF01435"/>
    </source>
</evidence>
<keyword evidence="3 13" id="KW-0645">Protease</keyword>
<evidence type="ECO:0000256" key="1">
    <source>
        <dbReference type="ARBA" id="ARBA00001947"/>
    </source>
</evidence>
<dbReference type="PANTHER" id="PTHR43221:SF2">
    <property type="entry name" value="PROTEASE HTPX HOMOLOG"/>
    <property type="match status" value="1"/>
</dbReference>
<feature type="transmembrane region" description="Helical" evidence="11">
    <location>
        <begin position="231"/>
        <end position="255"/>
    </location>
</feature>
<evidence type="ECO:0000256" key="4">
    <source>
        <dbReference type="ARBA" id="ARBA00022692"/>
    </source>
</evidence>
<feature type="transmembrane region" description="Helical" evidence="11">
    <location>
        <begin position="191"/>
        <end position="211"/>
    </location>
</feature>
<keyword evidence="14" id="KW-1185">Reference proteome</keyword>
<dbReference type="Gene3D" id="3.30.2010.10">
    <property type="entry name" value="Metalloproteases ('zincins'), catalytic domain"/>
    <property type="match status" value="1"/>
</dbReference>
<sequence>MDFFARQDSARKHTGLLIGYFSLAVASTILLVYFIPVFGWYAYRSYNAPPDIRIPLQWWHLELFFEVFGGTLMVVLGGASFKIAQLRRGGGSGVAEMLGGKPILPGTDDFFEKRLRNVVEEMAIASGVPVPPVYVMERERGINAFAAGFAPSDSVVAVTYGTMTGLTRDELQGVIAHEFSHILNNDMRININLMAMLHGLLIIGLTGRIVLELVGRGSVGRRRSKDSGQLGLIILVAGFALMVVGYAGVFFCKLIKASISRSRERLADASAVQFTRNAAGLADALKKIGGLSGGSRIDSPLAEQASHMFFGNALKGSMFSTHPPLAERVQWLEPTFGGQFERVTQEDLRRQLARFEGAPLEAKKDKTDFVDLFTDPGKVVVAAAVLDAAATPAARPNNPEALIASIGAPMEHHAEAAQRLIASIPEKVKEHARDPYGARMLIYFLLLDSDEAVQSKQMAIVEAQAEPEVFQALEKALPKLGSIQPEMRLPIVDLSIPALRFLSKSQYAAFRVVVKALIDADEQTDIFEYALQRVLVHHLDPVFSGSIKPKTANYYAIRGLEKETSVVLSVLARKGHPDDIGAAMAFHAAVEKIADKKAVFQLLEEEHCTWENLDAALDKLNEGSFKVKKWVLGAALACLMYDREITVGETELFRAIADTLGCPVPPWVVPAALS</sequence>
<evidence type="ECO:0000256" key="10">
    <source>
        <dbReference type="ARBA" id="ARBA00023136"/>
    </source>
</evidence>
<reference evidence="13 14" key="1">
    <citation type="submission" date="2019-04" db="EMBL/GenBank/DDBJ databases">
        <authorList>
            <person name="Van Vliet M D."/>
        </authorList>
    </citation>
    <scope>NUCLEOTIDE SEQUENCE [LARGE SCALE GENOMIC DNA]</scope>
    <source>
        <strain evidence="13 14">F21</strain>
    </source>
</reference>
<keyword evidence="9" id="KW-0482">Metalloprotease</keyword>
<keyword evidence="2" id="KW-1003">Cell membrane</keyword>
<evidence type="ECO:0000256" key="11">
    <source>
        <dbReference type="SAM" id="Phobius"/>
    </source>
</evidence>
<keyword evidence="5" id="KW-0479">Metal-binding</keyword>
<dbReference type="EMBL" id="CAAHFH010000002">
    <property type="protein sequence ID" value="VGO21602.1"/>
    <property type="molecule type" value="Genomic_DNA"/>
</dbReference>
<protein>
    <submittedName>
        <fullName evidence="13">Protease HtpX</fullName>
    </submittedName>
</protein>
<evidence type="ECO:0000256" key="9">
    <source>
        <dbReference type="ARBA" id="ARBA00023049"/>
    </source>
</evidence>
<evidence type="ECO:0000256" key="6">
    <source>
        <dbReference type="ARBA" id="ARBA00022801"/>
    </source>
</evidence>
<name>A0A6C2UMT6_9BACT</name>
<dbReference type="PANTHER" id="PTHR43221">
    <property type="entry name" value="PROTEASE HTPX"/>
    <property type="match status" value="1"/>
</dbReference>
<dbReference type="RefSeq" id="WP_136063049.1">
    <property type="nucleotide sequence ID" value="NZ_CAAHFH010000002.1"/>
</dbReference>
<dbReference type="GO" id="GO:0004222">
    <property type="term" value="F:metalloendopeptidase activity"/>
    <property type="evidence" value="ECO:0007669"/>
    <property type="project" value="InterPro"/>
</dbReference>
<dbReference type="InterPro" id="IPR050083">
    <property type="entry name" value="HtpX_protease"/>
</dbReference>